<dbReference type="EMBL" id="MT142560">
    <property type="protein sequence ID" value="QJA85191.1"/>
    <property type="molecule type" value="Genomic_DNA"/>
</dbReference>
<reference evidence="1" key="1">
    <citation type="submission" date="2020-03" db="EMBL/GenBank/DDBJ databases">
        <title>The deep terrestrial virosphere.</title>
        <authorList>
            <person name="Holmfeldt K."/>
            <person name="Nilsson E."/>
            <person name="Simone D."/>
            <person name="Lopez-Fernandez M."/>
            <person name="Wu X."/>
            <person name="de Brujin I."/>
            <person name="Lundin D."/>
            <person name="Andersson A."/>
            <person name="Bertilsson S."/>
            <person name="Dopson M."/>
        </authorList>
    </citation>
    <scope>NUCLEOTIDE SEQUENCE</scope>
    <source>
        <strain evidence="1">MM415B02257</strain>
    </source>
</reference>
<protein>
    <submittedName>
        <fullName evidence="1">Uncharacterized protein</fullName>
    </submittedName>
</protein>
<sequence length="52" mass="6224">MLYKDKEKQCVVCGGVRGYIRNYPEYEAHPVCYQRVPVEYVRWFMGVQHAVK</sequence>
<gene>
    <name evidence="1" type="ORF">MM415B02257_0002</name>
</gene>
<proteinExistence type="predicted"/>
<name>A0A6M3KUE3_9ZZZZ</name>
<accession>A0A6M3KUE3</accession>
<organism evidence="1">
    <name type="scientific">viral metagenome</name>
    <dbReference type="NCBI Taxonomy" id="1070528"/>
    <lineage>
        <taxon>unclassified sequences</taxon>
        <taxon>metagenomes</taxon>
        <taxon>organismal metagenomes</taxon>
    </lineage>
</organism>
<evidence type="ECO:0000313" key="1">
    <source>
        <dbReference type="EMBL" id="QJA85191.1"/>
    </source>
</evidence>
<dbReference type="AlphaFoldDB" id="A0A6M3KUE3"/>